<name>A0A3G5A218_9VIRU</name>
<dbReference type="EMBL" id="MK072261">
    <property type="protein sequence ID" value="AYV81170.1"/>
    <property type="molecule type" value="Genomic_DNA"/>
</dbReference>
<dbReference type="Gene3D" id="3.90.530.10">
    <property type="entry name" value="XPA C-terminal domain"/>
    <property type="match status" value="1"/>
</dbReference>
<proteinExistence type="predicted"/>
<reference evidence="1" key="1">
    <citation type="submission" date="2018-10" db="EMBL/GenBank/DDBJ databases">
        <title>Hidden diversity of soil giant viruses.</title>
        <authorList>
            <person name="Schulz F."/>
            <person name="Alteio L."/>
            <person name="Goudeau D."/>
            <person name="Ryan E.M."/>
            <person name="Malmstrom R.R."/>
            <person name="Blanchard J."/>
            <person name="Woyke T."/>
        </authorList>
    </citation>
    <scope>NUCLEOTIDE SEQUENCE</scope>
    <source>
        <strain evidence="1">HAV1</strain>
    </source>
</reference>
<accession>A0A3G5A218</accession>
<evidence type="ECO:0000313" key="1">
    <source>
        <dbReference type="EMBL" id="AYV81170.1"/>
    </source>
</evidence>
<protein>
    <submittedName>
        <fullName evidence="1">Uncharacterized protein</fullName>
    </submittedName>
</protein>
<organism evidence="1">
    <name type="scientific">Harvfovirus sp</name>
    <dbReference type="NCBI Taxonomy" id="2487768"/>
    <lineage>
        <taxon>Viruses</taxon>
        <taxon>Varidnaviria</taxon>
        <taxon>Bamfordvirae</taxon>
        <taxon>Nucleocytoviricota</taxon>
        <taxon>Megaviricetes</taxon>
        <taxon>Imitervirales</taxon>
        <taxon>Mimiviridae</taxon>
        <taxon>Klosneuvirinae</taxon>
    </lineage>
</organism>
<gene>
    <name evidence="1" type="ORF">Harvfovirus19_15</name>
</gene>
<dbReference type="InterPro" id="IPR037129">
    <property type="entry name" value="XPA_sf"/>
</dbReference>
<sequence>MTECINCCATLRKNNQTEICPKCKKDTTVTITFTNARKLYKLTESDIDDGNLYTINVNYHGSPGRKYLIKDIENLAKKIFDQLPNTDKRKIKNLSSLTKKKNLHAINKYISGKYTEPFISQINDLIQQHANGLITYDDATNAIEARYTLFNNKVSFKDLLHKYISEQFSKASLTRLALNDELIDLISDDITLYFKYNNQVGFIHLITASQDYQLFANDDNHINFSEIDIDRSGLIAKLKTVAEQIIFPAVVKLYRREDLIKKLTEHGLTLRHDSKLCTWYLEGGISLVKSNSVGQTIHNLDDIVNIMDEMNFYHTKTNYASINKLLIRRNSHRVEDSDWESDDDDSCYHWELTKPVTEINLKAKIHVLRENRNLNYNDMPVNVKKTYDSIKKK</sequence>